<dbReference type="CDD" id="cd00371">
    <property type="entry name" value="HMA"/>
    <property type="match status" value="1"/>
</dbReference>
<dbReference type="Gene3D" id="3.30.70.100">
    <property type="match status" value="1"/>
</dbReference>
<name>A0A6N7J045_9FIRM</name>
<dbReference type="GO" id="GO:0046872">
    <property type="term" value="F:metal ion binding"/>
    <property type="evidence" value="ECO:0007669"/>
    <property type="project" value="InterPro"/>
</dbReference>
<dbReference type="EMBL" id="VOGC01000004">
    <property type="protein sequence ID" value="MQN01226.1"/>
    <property type="molecule type" value="Genomic_DNA"/>
</dbReference>
<evidence type="ECO:0000259" key="1">
    <source>
        <dbReference type="Pfam" id="PF00403"/>
    </source>
</evidence>
<dbReference type="SUPFAM" id="SSF55008">
    <property type="entry name" value="HMA, heavy metal-associated domain"/>
    <property type="match status" value="1"/>
</dbReference>
<dbReference type="InterPro" id="IPR006121">
    <property type="entry name" value="HMA_dom"/>
</dbReference>
<dbReference type="InterPro" id="IPR036163">
    <property type="entry name" value="HMA_dom_sf"/>
</dbReference>
<accession>A0A6N7J045</accession>
<comment type="caution">
    <text evidence="2">The sequence shown here is derived from an EMBL/GenBank/DDBJ whole genome shotgun (WGS) entry which is preliminary data.</text>
</comment>
<reference evidence="2" key="1">
    <citation type="journal article" date="2020" name="Appl. Environ. Microbiol.">
        <title>Medium-Chain Fatty Acid Synthesis by 'Candidatus Weimeria bifida' gen. nov., sp. nov., and 'Candidatus Pseudoramibacter fermentans' sp. nov.</title>
        <authorList>
            <person name="Scarborough M.J."/>
            <person name="Myers K.S."/>
            <person name="Donohue T.J."/>
            <person name="Noguera D.R."/>
        </authorList>
    </citation>
    <scope>NUCLEOTIDE SEQUENCE</scope>
    <source>
        <strain evidence="2">LCO1.1</strain>
    </source>
</reference>
<gene>
    <name evidence="2" type="ORF">FRC54_04670</name>
</gene>
<proteinExistence type="predicted"/>
<evidence type="ECO:0000313" key="3">
    <source>
        <dbReference type="Proteomes" id="UP000460257"/>
    </source>
</evidence>
<keyword evidence="3" id="KW-1185">Reference proteome</keyword>
<feature type="domain" description="HMA" evidence="1">
    <location>
        <begin position="6"/>
        <end position="70"/>
    </location>
</feature>
<dbReference type="Proteomes" id="UP000460257">
    <property type="component" value="Unassembled WGS sequence"/>
</dbReference>
<sequence length="90" mass="10224">MQKIEMTIDGMMCGMCEAHIKDAIRKKIPEAKKLTADHTTREASFLLDEPMPLGMVKHDLNSAFKDIGYKLLDVSESEVQKKKGLFGFHR</sequence>
<protein>
    <submittedName>
        <fullName evidence="2">Heavy-metal-associated domain-containing protein</fullName>
    </submittedName>
</protein>
<evidence type="ECO:0000313" key="2">
    <source>
        <dbReference type="EMBL" id="MQN01226.1"/>
    </source>
</evidence>
<dbReference type="AlphaFoldDB" id="A0A6N7J045"/>
<organism evidence="2 3">
    <name type="scientific">Candidatus Weimeria bifida</name>
    <dbReference type="NCBI Taxonomy" id="2599074"/>
    <lineage>
        <taxon>Bacteria</taxon>
        <taxon>Bacillati</taxon>
        <taxon>Bacillota</taxon>
        <taxon>Clostridia</taxon>
        <taxon>Lachnospirales</taxon>
        <taxon>Lachnospiraceae</taxon>
        <taxon>Candidatus Weimeria</taxon>
    </lineage>
</organism>
<dbReference type="Pfam" id="PF00403">
    <property type="entry name" value="HMA"/>
    <property type="match status" value="1"/>
</dbReference>